<reference evidence="3" key="1">
    <citation type="submission" date="2018-01" db="EMBL/GenBank/DDBJ databases">
        <title>Testimony of 'menage a trois' revealed by the proteome of Megavirus virophage.</title>
        <authorList>
            <person name="Jeudy S."/>
            <person name="Bertaux L."/>
            <person name="Alempic J.-M."/>
            <person name="Lartigue A."/>
            <person name="Legendre M."/>
            <person name="Philippe N."/>
            <person name="Beucher L."/>
            <person name="Biondi E."/>
            <person name="Juul S."/>
            <person name="Turner D."/>
            <person name="Coute Y."/>
            <person name="Claverie J.-M."/>
            <person name="Abergel C."/>
        </authorList>
    </citation>
    <scope>NUCLEOTIDE SEQUENCE [LARGE SCALE GENOMIC DNA]</scope>
</reference>
<evidence type="ECO:0000259" key="1">
    <source>
        <dbReference type="Pfam" id="PF19246"/>
    </source>
</evidence>
<evidence type="ECO:0000313" key="2">
    <source>
        <dbReference type="EMBL" id="AVL94450.1"/>
    </source>
</evidence>
<name>A0A2P1EKM6_9VIRU</name>
<proteinExistence type="predicted"/>
<keyword evidence="3" id="KW-1185">Reference proteome</keyword>
<dbReference type="EMBL" id="MG807320">
    <property type="protein sequence ID" value="AVL94450.1"/>
    <property type="molecule type" value="Genomic_DNA"/>
</dbReference>
<sequence length="132" mass="15364">MDKLLELNYPQINEVIIVNAKSSFERKNLHVWAKSNGFNHTRFKTDLFGPTKMSRTNCKSKSEDCLCPSPWKYDIYNCDEHEEPFTETINTFNAVMIGNKLPKLSKLEVGKKSKTPYNENDDKYSINKLPIR</sequence>
<accession>A0A2P1EKM6</accession>
<evidence type="ECO:0000313" key="3">
    <source>
        <dbReference type="Proteomes" id="UP000289600"/>
    </source>
</evidence>
<dbReference type="Pfam" id="PF19246">
    <property type="entry name" value="DUF5894"/>
    <property type="match status" value="1"/>
</dbReference>
<organism evidence="2 3">
    <name type="scientific">Moumouvirus australiensis</name>
    <dbReference type="NCBI Taxonomy" id="2109587"/>
    <lineage>
        <taxon>Viruses</taxon>
        <taxon>Varidnaviria</taxon>
        <taxon>Bamfordvirae</taxon>
        <taxon>Nucleocytoviricota</taxon>
        <taxon>Megaviricetes</taxon>
        <taxon>Imitervirales</taxon>
        <taxon>Mimiviridae</taxon>
        <taxon>Megamimivirinae</taxon>
        <taxon>Moumouvirus</taxon>
        <taxon>Moumouvirus australiense</taxon>
    </lineage>
</organism>
<protein>
    <recommendedName>
        <fullName evidence="1">DUF5894 domain-containing protein</fullName>
    </recommendedName>
</protein>
<gene>
    <name evidence="2" type="ORF">mc_63</name>
</gene>
<feature type="domain" description="DUF5894" evidence="1">
    <location>
        <begin position="1"/>
        <end position="57"/>
    </location>
</feature>
<dbReference type="Proteomes" id="UP000289600">
    <property type="component" value="Segment"/>
</dbReference>
<dbReference type="InterPro" id="IPR045413">
    <property type="entry name" value="DUF5894"/>
</dbReference>